<gene>
    <name evidence="3" type="primary">Cnig_chr_III.g10324</name>
    <name evidence="3" type="ORF">B9Z55_010324</name>
</gene>
<feature type="compositionally biased region" description="Pro residues" evidence="1">
    <location>
        <begin position="111"/>
        <end position="149"/>
    </location>
</feature>
<evidence type="ECO:0000256" key="2">
    <source>
        <dbReference type="SAM" id="Phobius"/>
    </source>
</evidence>
<keyword evidence="2" id="KW-0472">Membrane</keyword>
<name>A0A2G5UFI0_9PELO</name>
<accession>A0A2G5UFI0</accession>
<comment type="caution">
    <text evidence="3">The sequence shown here is derived from an EMBL/GenBank/DDBJ whole genome shotgun (WGS) entry which is preliminary data.</text>
</comment>
<organism evidence="3 4">
    <name type="scientific">Caenorhabditis nigoni</name>
    <dbReference type="NCBI Taxonomy" id="1611254"/>
    <lineage>
        <taxon>Eukaryota</taxon>
        <taxon>Metazoa</taxon>
        <taxon>Ecdysozoa</taxon>
        <taxon>Nematoda</taxon>
        <taxon>Chromadorea</taxon>
        <taxon>Rhabditida</taxon>
        <taxon>Rhabditina</taxon>
        <taxon>Rhabditomorpha</taxon>
        <taxon>Rhabditoidea</taxon>
        <taxon>Rhabditidae</taxon>
        <taxon>Peloderinae</taxon>
        <taxon>Caenorhabditis</taxon>
    </lineage>
</organism>
<feature type="region of interest" description="Disordered" evidence="1">
    <location>
        <begin position="191"/>
        <end position="265"/>
    </location>
</feature>
<keyword evidence="2" id="KW-1133">Transmembrane helix</keyword>
<feature type="transmembrane region" description="Helical" evidence="2">
    <location>
        <begin position="159"/>
        <end position="183"/>
    </location>
</feature>
<feature type="region of interest" description="Disordered" evidence="1">
    <location>
        <begin position="84"/>
        <end position="155"/>
    </location>
</feature>
<dbReference type="AlphaFoldDB" id="A0A2G5UFI0"/>
<keyword evidence="2" id="KW-0812">Transmembrane</keyword>
<evidence type="ECO:0000313" key="3">
    <source>
        <dbReference type="EMBL" id="PIC38259.1"/>
    </source>
</evidence>
<keyword evidence="4" id="KW-1185">Reference proteome</keyword>
<proteinExistence type="predicted"/>
<evidence type="ECO:0000256" key="1">
    <source>
        <dbReference type="SAM" id="MobiDB-lite"/>
    </source>
</evidence>
<dbReference type="OrthoDB" id="10482853at2759"/>
<feature type="compositionally biased region" description="Basic residues" evidence="1">
    <location>
        <begin position="205"/>
        <end position="219"/>
    </location>
</feature>
<dbReference type="EMBL" id="PDUG01000003">
    <property type="protein sequence ID" value="PIC38259.1"/>
    <property type="molecule type" value="Genomic_DNA"/>
</dbReference>
<dbReference type="Proteomes" id="UP000230233">
    <property type="component" value="Chromosome III"/>
</dbReference>
<feature type="compositionally biased region" description="Basic and acidic residues" evidence="1">
    <location>
        <begin position="227"/>
        <end position="256"/>
    </location>
</feature>
<sequence>MFSLSSPTQLSRETVSDIVHLLESQCLDSENFEKCEKIYLKLNSNCVKDRGGLDKKCELFVYSIKNEFCRRNGRKALRICGRTKKRDHDTGFGTNLGGHGHVANPTRFPGPQGPPQTQPPPPAQTPKPPEPQQPPPVLPPPPPPAPEPSNPSSSSKGTLLIGMFIFGMFVCVGISAVVGYLYYMKQQEKAKEEERKKLEQSKMMEKKKKRKMRKKKSKKVIVQVTGEETRVERKEAKDKDREEEASKWKAFEEANQKENTFLNPS</sequence>
<feature type="compositionally biased region" description="Basic and acidic residues" evidence="1">
    <location>
        <begin position="191"/>
        <end position="204"/>
    </location>
</feature>
<protein>
    <submittedName>
        <fullName evidence="3">Uncharacterized protein</fullName>
    </submittedName>
</protein>
<evidence type="ECO:0000313" key="4">
    <source>
        <dbReference type="Proteomes" id="UP000230233"/>
    </source>
</evidence>
<reference evidence="4" key="1">
    <citation type="submission" date="2017-10" db="EMBL/GenBank/DDBJ databases">
        <title>Rapid genome shrinkage in a self-fertile nematode reveals novel sperm competition proteins.</title>
        <authorList>
            <person name="Yin D."/>
            <person name="Schwarz E.M."/>
            <person name="Thomas C.G."/>
            <person name="Felde R.L."/>
            <person name="Korf I.F."/>
            <person name="Cutter A.D."/>
            <person name="Schartner C.M."/>
            <person name="Ralston E.J."/>
            <person name="Meyer B.J."/>
            <person name="Haag E.S."/>
        </authorList>
    </citation>
    <scope>NUCLEOTIDE SEQUENCE [LARGE SCALE GENOMIC DNA]</scope>
    <source>
        <strain evidence="4">JU1422</strain>
    </source>
</reference>